<dbReference type="EMBL" id="FOAF01000004">
    <property type="protein sequence ID" value="SEL80748.1"/>
    <property type="molecule type" value="Genomic_DNA"/>
</dbReference>
<evidence type="ECO:0000259" key="2">
    <source>
        <dbReference type="Pfam" id="PF04909"/>
    </source>
</evidence>
<evidence type="ECO:0000313" key="4">
    <source>
        <dbReference type="Proteomes" id="UP000199421"/>
    </source>
</evidence>
<dbReference type="PANTHER" id="PTHR43569">
    <property type="entry name" value="AMIDOHYDROLASE"/>
    <property type="match status" value="1"/>
</dbReference>
<dbReference type="InterPro" id="IPR052350">
    <property type="entry name" value="Metallo-dep_Lactonases"/>
</dbReference>
<organism evidence="3 4">
    <name type="scientific">Olivibacter domesticus</name>
    <name type="common">Pseudosphingobacterium domesticum</name>
    <dbReference type="NCBI Taxonomy" id="407022"/>
    <lineage>
        <taxon>Bacteria</taxon>
        <taxon>Pseudomonadati</taxon>
        <taxon>Bacteroidota</taxon>
        <taxon>Sphingobacteriia</taxon>
        <taxon>Sphingobacteriales</taxon>
        <taxon>Sphingobacteriaceae</taxon>
        <taxon>Olivibacter</taxon>
    </lineage>
</organism>
<protein>
    <submittedName>
        <fullName evidence="3">L-fuconolactonase</fullName>
    </submittedName>
</protein>
<evidence type="ECO:0000313" key="3">
    <source>
        <dbReference type="EMBL" id="SEL80748.1"/>
    </source>
</evidence>
<name>A0A1H7T7P7_OLID1</name>
<evidence type="ECO:0000256" key="1">
    <source>
        <dbReference type="ARBA" id="ARBA00038310"/>
    </source>
</evidence>
<comment type="similarity">
    <text evidence="1">Belongs to the metallo-dependent hydrolases superfamily.</text>
</comment>
<dbReference type="AlphaFoldDB" id="A0A1H7T7P7"/>
<dbReference type="InterPro" id="IPR006680">
    <property type="entry name" value="Amidohydro-rel"/>
</dbReference>
<feature type="domain" description="Amidohydrolase-related" evidence="2">
    <location>
        <begin position="4"/>
        <end position="278"/>
    </location>
</feature>
<dbReference type="Gene3D" id="3.20.20.140">
    <property type="entry name" value="Metal-dependent hydrolases"/>
    <property type="match status" value="1"/>
</dbReference>
<proteinExistence type="inferred from homology"/>
<dbReference type="RefSeq" id="WP_093326558.1">
    <property type="nucleotide sequence ID" value="NZ_FOAF01000004.1"/>
</dbReference>
<dbReference type="Proteomes" id="UP000199421">
    <property type="component" value="Unassembled WGS sequence"/>
</dbReference>
<reference evidence="4" key="1">
    <citation type="submission" date="2016-10" db="EMBL/GenBank/DDBJ databases">
        <authorList>
            <person name="Varghese N."/>
            <person name="Submissions S."/>
        </authorList>
    </citation>
    <scope>NUCLEOTIDE SEQUENCE [LARGE SCALE GENOMIC DNA]</scope>
    <source>
        <strain evidence="4">DSM 18733</strain>
    </source>
</reference>
<dbReference type="InterPro" id="IPR032466">
    <property type="entry name" value="Metal_Hydrolase"/>
</dbReference>
<dbReference type="GO" id="GO:0016787">
    <property type="term" value="F:hydrolase activity"/>
    <property type="evidence" value="ECO:0007669"/>
    <property type="project" value="InterPro"/>
</dbReference>
<dbReference type="OrthoDB" id="5450317at2"/>
<sequence length="283" mass="33081">MDRIDSHQHFWKYSAQKDAWITDDMSVIQRDFLPEDLEPILKSNNIKGCVAVQADQSTQETSFLLNLAKEFSFIKGVVGWIDLKDVHIEEQLAHYSLFSKLKGFRHIIQGETDPQFMLNRSFIRGVAALHKFDFSYDILIKPHQLKATNKFLDHFSNEQRFVIDHLAKPFIGAAEMEPWASEMKILATNNPNLFCKLSGMVTEANWKNWKQDDFSFYVDHLLETFGPARLMFGSDWPVCLVAANYEQVIEILDKYISQLSVDEQELIWYKNAERFYKLAIHYQ</sequence>
<dbReference type="SUPFAM" id="SSF51556">
    <property type="entry name" value="Metallo-dependent hydrolases"/>
    <property type="match status" value="1"/>
</dbReference>
<accession>A0A1H7T7P7</accession>
<dbReference type="Pfam" id="PF04909">
    <property type="entry name" value="Amidohydro_2"/>
    <property type="match status" value="1"/>
</dbReference>
<dbReference type="STRING" id="407022.SAMN05661044_03406"/>
<dbReference type="PANTHER" id="PTHR43569:SF2">
    <property type="entry name" value="AMIDOHYDROLASE-RELATED DOMAIN-CONTAINING PROTEIN"/>
    <property type="match status" value="1"/>
</dbReference>
<gene>
    <name evidence="3" type="ORF">SAMN05661044_03406</name>
</gene>
<keyword evidence="4" id="KW-1185">Reference proteome</keyword>